<sequence length="471" mass="49630">MLPNDRPLTIAEAADLIRDGKLSPVGLVEDCLRRIDALDGTYHAFIEVLREPALAAARAAEAEIAAGRWRGPMHGVPIGLKDIYETKGVRTTGHSRVAADYVPTEDATTTAMLEASGAINLGKLATWEFAIGGPSFDLPWPPAGNPWRHDHDPGGSSSGTGTAVATGMVLGGMGSDTGGSIRFPAALCGIAGIKPTYGRVSRAGVMPLSFSLDHAGPMAWTVEDCAIMMQALAGHDPRDPASAELPVPDYRAALTGDAKGLRVGVLRQFYETDAPADADCAAAFDAALAALADLGATVVELPALSPMQDYLAAAFLISRSEAFAIHEETLRASPGLYGEVARERMLMGALVTGADYVQAMRRRRELCVEFAAAMRGVDVVALPTLPTAAPKLGAYGKHFTIDRPLYTTPFNLTGSPALSVCDGFSAEGLPFGLQIVGHPFDEATVMRVGDAYEKATQWRGMRPEPLAMAAE</sequence>
<dbReference type="RefSeq" id="WP_093252561.1">
    <property type="nucleotide sequence ID" value="NZ_FNQM01000004.1"/>
</dbReference>
<keyword evidence="3" id="KW-1185">Reference proteome</keyword>
<protein>
    <submittedName>
        <fullName evidence="2">Aspartyl-tRNA(Asn)/glutamyl-tRNA(Gln) amidotransferase subunit A</fullName>
    </submittedName>
</protein>
<dbReference type="InterPro" id="IPR036928">
    <property type="entry name" value="AS_sf"/>
</dbReference>
<dbReference type="OrthoDB" id="9777859at2"/>
<dbReference type="GO" id="GO:0016740">
    <property type="term" value="F:transferase activity"/>
    <property type="evidence" value="ECO:0007669"/>
    <property type="project" value="UniProtKB-KW"/>
</dbReference>
<dbReference type="EMBL" id="FNQM01000004">
    <property type="protein sequence ID" value="SEA39300.1"/>
    <property type="molecule type" value="Genomic_DNA"/>
</dbReference>
<dbReference type="SUPFAM" id="SSF75304">
    <property type="entry name" value="Amidase signature (AS) enzymes"/>
    <property type="match status" value="1"/>
</dbReference>
<evidence type="ECO:0000313" key="2">
    <source>
        <dbReference type="EMBL" id="SEA39300.1"/>
    </source>
</evidence>
<dbReference type="PANTHER" id="PTHR11895">
    <property type="entry name" value="TRANSAMIDASE"/>
    <property type="match status" value="1"/>
</dbReference>
<evidence type="ECO:0000313" key="3">
    <source>
        <dbReference type="Proteomes" id="UP000198703"/>
    </source>
</evidence>
<dbReference type="PANTHER" id="PTHR11895:SF176">
    <property type="entry name" value="AMIDASE AMID-RELATED"/>
    <property type="match status" value="1"/>
</dbReference>
<feature type="domain" description="Amidase" evidence="1">
    <location>
        <begin position="27"/>
        <end position="445"/>
    </location>
</feature>
<dbReference type="AlphaFoldDB" id="A0A1H4ATU2"/>
<dbReference type="InterPro" id="IPR020556">
    <property type="entry name" value="Amidase_CS"/>
</dbReference>
<reference evidence="2 3" key="1">
    <citation type="submission" date="2016-10" db="EMBL/GenBank/DDBJ databases">
        <authorList>
            <person name="de Groot N.N."/>
        </authorList>
    </citation>
    <scope>NUCLEOTIDE SEQUENCE [LARGE SCALE GENOMIC DNA]</scope>
    <source>
        <strain evidence="2 3">DSM 15345</strain>
    </source>
</reference>
<gene>
    <name evidence="2" type="ORF">SAMN05444370_104367</name>
</gene>
<dbReference type="PROSITE" id="PS00571">
    <property type="entry name" value="AMIDASES"/>
    <property type="match status" value="1"/>
</dbReference>
<dbReference type="Proteomes" id="UP000198703">
    <property type="component" value="Unassembled WGS sequence"/>
</dbReference>
<proteinExistence type="predicted"/>
<dbReference type="Pfam" id="PF01425">
    <property type="entry name" value="Amidase"/>
    <property type="match status" value="1"/>
</dbReference>
<evidence type="ECO:0000259" key="1">
    <source>
        <dbReference type="Pfam" id="PF01425"/>
    </source>
</evidence>
<dbReference type="STRING" id="89524.SAMN05444370_104367"/>
<keyword evidence="2" id="KW-0808">Transferase</keyword>
<accession>A0A1H4ATU2</accession>
<dbReference type="InterPro" id="IPR023631">
    <property type="entry name" value="Amidase_dom"/>
</dbReference>
<organism evidence="2 3">
    <name type="scientific">Rubrimonas cliftonensis</name>
    <dbReference type="NCBI Taxonomy" id="89524"/>
    <lineage>
        <taxon>Bacteria</taxon>
        <taxon>Pseudomonadati</taxon>
        <taxon>Pseudomonadota</taxon>
        <taxon>Alphaproteobacteria</taxon>
        <taxon>Rhodobacterales</taxon>
        <taxon>Paracoccaceae</taxon>
        <taxon>Rubrimonas</taxon>
    </lineage>
</organism>
<name>A0A1H4ATU2_9RHOB</name>
<dbReference type="Gene3D" id="3.90.1300.10">
    <property type="entry name" value="Amidase signature (AS) domain"/>
    <property type="match status" value="1"/>
</dbReference>
<dbReference type="InterPro" id="IPR000120">
    <property type="entry name" value="Amidase"/>
</dbReference>